<accession>A0A9N9KGD3</accession>
<dbReference type="OrthoDB" id="2340858at2759"/>
<evidence type="ECO:0000313" key="1">
    <source>
        <dbReference type="EMBL" id="CAG8827229.1"/>
    </source>
</evidence>
<dbReference type="Proteomes" id="UP000789759">
    <property type="component" value="Unassembled WGS sequence"/>
</dbReference>
<protein>
    <submittedName>
        <fullName evidence="1">22650_t:CDS:1</fullName>
    </submittedName>
</protein>
<gene>
    <name evidence="1" type="ORF">CPELLU_LOCUS20291</name>
</gene>
<evidence type="ECO:0000313" key="2">
    <source>
        <dbReference type="Proteomes" id="UP000789759"/>
    </source>
</evidence>
<proteinExistence type="predicted"/>
<dbReference type="EMBL" id="CAJVQA010058624">
    <property type="protein sequence ID" value="CAG8827229.1"/>
    <property type="molecule type" value="Genomic_DNA"/>
</dbReference>
<organism evidence="1 2">
    <name type="scientific">Cetraspora pellucida</name>
    <dbReference type="NCBI Taxonomy" id="1433469"/>
    <lineage>
        <taxon>Eukaryota</taxon>
        <taxon>Fungi</taxon>
        <taxon>Fungi incertae sedis</taxon>
        <taxon>Mucoromycota</taxon>
        <taxon>Glomeromycotina</taxon>
        <taxon>Glomeromycetes</taxon>
        <taxon>Diversisporales</taxon>
        <taxon>Gigasporaceae</taxon>
        <taxon>Cetraspora</taxon>
    </lineage>
</organism>
<dbReference type="AlphaFoldDB" id="A0A9N9KGD3"/>
<feature type="non-terminal residue" evidence="1">
    <location>
        <position position="286"/>
    </location>
</feature>
<keyword evidence="2" id="KW-1185">Reference proteome</keyword>
<dbReference type="InterPro" id="IPR052980">
    <property type="entry name" value="Crinkler_effector"/>
</dbReference>
<comment type="caution">
    <text evidence="1">The sequence shown here is derived from an EMBL/GenBank/DDBJ whole genome shotgun (WGS) entry which is preliminary data.</text>
</comment>
<dbReference type="PANTHER" id="PTHR33129:SF1">
    <property type="entry name" value="ATP-BINDING PROTEIN"/>
    <property type="match status" value="1"/>
</dbReference>
<dbReference type="PANTHER" id="PTHR33129">
    <property type="entry name" value="PROTEIN KINASE DOMAIN-CONTAINING PROTEIN-RELATED"/>
    <property type="match status" value="1"/>
</dbReference>
<reference evidence="1" key="1">
    <citation type="submission" date="2021-06" db="EMBL/GenBank/DDBJ databases">
        <authorList>
            <person name="Kallberg Y."/>
            <person name="Tangrot J."/>
            <person name="Rosling A."/>
        </authorList>
    </citation>
    <scope>NUCLEOTIDE SEQUENCE</scope>
    <source>
        <strain evidence="1">FL966</strain>
    </source>
</reference>
<name>A0A9N9KGD3_9GLOM</name>
<sequence>MPWRCWYMPVWNWDEINICRKMLYKHLEKEKVSKLFHKWGGIPRFVLEKANDQTQQDKLLDAIARCDEKIFTYIEESESGDHKLIHINTNVLIEENNIELKNSDPYTQKVLKFASDYIGERVTIKLEKTIKSRLNNEIKLSLSCGKSNQFLGNCFEQIAQRMLRGGGEFNVRSLDSDQLGTIKLNRQNEILIFSAVDAINNGEYCQPNNKNFPSIDSIIAPNMLFQMTTTREHNIKMIGLIKLYSKLSKTGNIDLFFVVPAILYNGYKKQKFINGTNGMPNWIRNQ</sequence>